<evidence type="ECO:0000256" key="3">
    <source>
        <dbReference type="ARBA" id="ARBA00022692"/>
    </source>
</evidence>
<dbReference type="Pfam" id="PF00560">
    <property type="entry name" value="LRR_1"/>
    <property type="match status" value="2"/>
</dbReference>
<evidence type="ECO:0000256" key="1">
    <source>
        <dbReference type="ARBA" id="ARBA00004167"/>
    </source>
</evidence>
<organism evidence="11 12">
    <name type="scientific">Ceratopteris richardii</name>
    <name type="common">Triangle waterfern</name>
    <dbReference type="NCBI Taxonomy" id="49495"/>
    <lineage>
        <taxon>Eukaryota</taxon>
        <taxon>Viridiplantae</taxon>
        <taxon>Streptophyta</taxon>
        <taxon>Embryophyta</taxon>
        <taxon>Tracheophyta</taxon>
        <taxon>Polypodiopsida</taxon>
        <taxon>Polypodiidae</taxon>
        <taxon>Polypodiales</taxon>
        <taxon>Pteridineae</taxon>
        <taxon>Pteridaceae</taxon>
        <taxon>Parkerioideae</taxon>
        <taxon>Ceratopteris</taxon>
    </lineage>
</organism>
<dbReference type="AlphaFoldDB" id="A0A8T2R0D4"/>
<evidence type="ECO:0000256" key="4">
    <source>
        <dbReference type="ARBA" id="ARBA00022729"/>
    </source>
</evidence>
<evidence type="ECO:0000256" key="9">
    <source>
        <dbReference type="SAM" id="SignalP"/>
    </source>
</evidence>
<evidence type="ECO:0000256" key="6">
    <source>
        <dbReference type="ARBA" id="ARBA00022989"/>
    </source>
</evidence>
<feature type="chain" id="PRO_5035918814" description="Leucine-rich repeat-containing N-terminal plant-type domain-containing protein" evidence="9">
    <location>
        <begin position="26"/>
        <end position="188"/>
    </location>
</feature>
<dbReference type="InterPro" id="IPR050994">
    <property type="entry name" value="At_inactive_RLKs"/>
</dbReference>
<proteinExistence type="predicted"/>
<sequence>MESGLRGMVVWFVVALLLISSSVSAQGFNSEVDALIAFKRGVRDPDGRLDSWDATSVDPCTWFLVTCDSNNRVQRLSLGRTGISGTISPTFGQLSSLQYLDSMGNKLTGRIPPELVRLSNLVALHLMQNELSGPIAPQLTRLWKLQFLNLSNNNLSGRIPTGGSFSRFSSDSFQGNPGLCGAVIRKPC</sequence>
<name>A0A8T2R0D4_CERRI</name>
<dbReference type="OMA" id="VTCNSQA"/>
<comment type="caution">
    <text evidence="11">The sequence shown here is derived from an EMBL/GenBank/DDBJ whole genome shotgun (WGS) entry which is preliminary data.</text>
</comment>
<keyword evidence="5" id="KW-0677">Repeat</keyword>
<gene>
    <name evidence="11" type="ORF">KP509_30G017100</name>
</gene>
<dbReference type="InterPro" id="IPR013210">
    <property type="entry name" value="LRR_N_plant-typ"/>
</dbReference>
<evidence type="ECO:0000256" key="5">
    <source>
        <dbReference type="ARBA" id="ARBA00022737"/>
    </source>
</evidence>
<dbReference type="EMBL" id="CM035435">
    <property type="protein sequence ID" value="KAH7289736.1"/>
    <property type="molecule type" value="Genomic_DNA"/>
</dbReference>
<evidence type="ECO:0000256" key="8">
    <source>
        <dbReference type="ARBA" id="ARBA00023180"/>
    </source>
</evidence>
<accession>A0A8T2R0D4</accession>
<dbReference type="OrthoDB" id="406235at2759"/>
<dbReference type="Pfam" id="PF08263">
    <property type="entry name" value="LRRNT_2"/>
    <property type="match status" value="1"/>
</dbReference>
<feature type="domain" description="Leucine-rich repeat-containing N-terminal plant-type" evidence="10">
    <location>
        <begin position="29"/>
        <end position="68"/>
    </location>
</feature>
<dbReference type="PANTHER" id="PTHR48010:SF58">
    <property type="entry name" value="RECEPTOR PROTEIN KINASE-LIKE PROTEIN ZAR1"/>
    <property type="match status" value="1"/>
</dbReference>
<keyword evidence="3" id="KW-0812">Transmembrane</keyword>
<comment type="subcellular location">
    <subcellularLocation>
        <location evidence="1">Membrane</location>
        <topology evidence="1">Single-pass membrane protein</topology>
    </subcellularLocation>
</comment>
<keyword evidence="2" id="KW-0433">Leucine-rich repeat</keyword>
<dbReference type="Gene3D" id="3.80.10.10">
    <property type="entry name" value="Ribonuclease Inhibitor"/>
    <property type="match status" value="2"/>
</dbReference>
<protein>
    <recommendedName>
        <fullName evidence="10">Leucine-rich repeat-containing N-terminal plant-type domain-containing protein</fullName>
    </recommendedName>
</protein>
<dbReference type="FunFam" id="3.80.10.10:FF:000275">
    <property type="entry name" value="Leucine-rich repeat receptor-like protein kinase"/>
    <property type="match status" value="1"/>
</dbReference>
<evidence type="ECO:0000256" key="7">
    <source>
        <dbReference type="ARBA" id="ARBA00023136"/>
    </source>
</evidence>
<dbReference type="InterPro" id="IPR032675">
    <property type="entry name" value="LRR_dom_sf"/>
</dbReference>
<keyword evidence="4 9" id="KW-0732">Signal</keyword>
<dbReference type="Proteomes" id="UP000825935">
    <property type="component" value="Chromosome 30"/>
</dbReference>
<evidence type="ECO:0000259" key="10">
    <source>
        <dbReference type="Pfam" id="PF08263"/>
    </source>
</evidence>
<dbReference type="PANTHER" id="PTHR48010">
    <property type="entry name" value="OS05G0588300 PROTEIN"/>
    <property type="match status" value="1"/>
</dbReference>
<keyword evidence="8" id="KW-0325">Glycoprotein</keyword>
<evidence type="ECO:0000313" key="12">
    <source>
        <dbReference type="Proteomes" id="UP000825935"/>
    </source>
</evidence>
<dbReference type="InterPro" id="IPR001611">
    <property type="entry name" value="Leu-rich_rpt"/>
</dbReference>
<dbReference type="GO" id="GO:0016020">
    <property type="term" value="C:membrane"/>
    <property type="evidence" value="ECO:0007669"/>
    <property type="project" value="UniProtKB-SubCell"/>
</dbReference>
<keyword evidence="6" id="KW-1133">Transmembrane helix</keyword>
<evidence type="ECO:0000313" key="11">
    <source>
        <dbReference type="EMBL" id="KAH7289736.1"/>
    </source>
</evidence>
<feature type="signal peptide" evidence="9">
    <location>
        <begin position="1"/>
        <end position="25"/>
    </location>
</feature>
<dbReference type="SUPFAM" id="SSF52058">
    <property type="entry name" value="L domain-like"/>
    <property type="match status" value="1"/>
</dbReference>
<evidence type="ECO:0000256" key="2">
    <source>
        <dbReference type="ARBA" id="ARBA00022614"/>
    </source>
</evidence>
<reference evidence="11" key="1">
    <citation type="submission" date="2021-08" db="EMBL/GenBank/DDBJ databases">
        <title>WGS assembly of Ceratopteris richardii.</title>
        <authorList>
            <person name="Marchant D.B."/>
            <person name="Chen G."/>
            <person name="Jenkins J."/>
            <person name="Shu S."/>
            <person name="Leebens-Mack J."/>
            <person name="Grimwood J."/>
            <person name="Schmutz J."/>
            <person name="Soltis P."/>
            <person name="Soltis D."/>
            <person name="Chen Z.-H."/>
        </authorList>
    </citation>
    <scope>NUCLEOTIDE SEQUENCE</scope>
    <source>
        <strain evidence="11">Whitten #5841</strain>
        <tissue evidence="11">Leaf</tissue>
    </source>
</reference>
<keyword evidence="7" id="KW-0472">Membrane</keyword>
<keyword evidence="12" id="KW-1185">Reference proteome</keyword>